<dbReference type="InterPro" id="IPR026739">
    <property type="entry name" value="AP_beta"/>
</dbReference>
<dbReference type="InterPro" id="IPR002553">
    <property type="entry name" value="Clathrin/coatomer_adapt-like_N"/>
</dbReference>
<reference evidence="8" key="1">
    <citation type="submission" date="2021-02" db="EMBL/GenBank/DDBJ databases">
        <authorList>
            <person name="Dougan E. K."/>
            <person name="Rhodes N."/>
            <person name="Thang M."/>
            <person name="Chan C."/>
        </authorList>
    </citation>
    <scope>NUCLEOTIDE SEQUENCE</scope>
</reference>
<feature type="region of interest" description="Disordered" evidence="6">
    <location>
        <begin position="364"/>
        <end position="448"/>
    </location>
</feature>
<feature type="non-terminal residue" evidence="8">
    <location>
        <position position="563"/>
    </location>
</feature>
<evidence type="ECO:0000256" key="5">
    <source>
        <dbReference type="ARBA" id="ARBA00023136"/>
    </source>
</evidence>
<gene>
    <name evidence="8" type="ORF">PGLA2088_LOCUS5323</name>
</gene>
<accession>A0A813IA05</accession>
<dbReference type="InterPro" id="IPR016024">
    <property type="entry name" value="ARM-type_fold"/>
</dbReference>
<organism evidence="8 9">
    <name type="scientific">Polarella glacialis</name>
    <name type="common">Dinoflagellate</name>
    <dbReference type="NCBI Taxonomy" id="89957"/>
    <lineage>
        <taxon>Eukaryota</taxon>
        <taxon>Sar</taxon>
        <taxon>Alveolata</taxon>
        <taxon>Dinophyceae</taxon>
        <taxon>Suessiales</taxon>
        <taxon>Suessiaceae</taxon>
        <taxon>Polarella</taxon>
    </lineage>
</organism>
<dbReference type="GO" id="GO:0016192">
    <property type="term" value="P:vesicle-mediated transport"/>
    <property type="evidence" value="ECO:0007669"/>
    <property type="project" value="InterPro"/>
</dbReference>
<evidence type="ECO:0000256" key="2">
    <source>
        <dbReference type="ARBA" id="ARBA00006613"/>
    </source>
</evidence>
<dbReference type="AlphaFoldDB" id="A0A813IA05"/>
<dbReference type="GO" id="GO:0012505">
    <property type="term" value="C:endomembrane system"/>
    <property type="evidence" value="ECO:0007669"/>
    <property type="project" value="UniProtKB-SubCell"/>
</dbReference>
<protein>
    <recommendedName>
        <fullName evidence="7">Clathrin/coatomer adaptor adaptin-like N-terminal domain-containing protein</fullName>
    </recommendedName>
</protein>
<dbReference type="SUPFAM" id="SSF48371">
    <property type="entry name" value="ARM repeat"/>
    <property type="match status" value="1"/>
</dbReference>
<sequence>VADACLRALVKMLDSKCGALSCEAVVSLRALLQRRQRSEDSGLSTVLPHLVAFLEDLKAPTARASVVWIIGQYQREVPRLAPDVLRRMAKTFAGEPPDVKQQILVLGLKVWAFHTLNSQGDSLTGQKENVAPPEDQASHDAAGSRKSAPKTAPRVSSEESAQILARLEGLVDHIYTTAAFDVAWDVRDSARALKRMKGVAKAALNSGSEGGNAMEKLGAWYCRSCVSGTAPVDADGVDASLLQELAASSSSRAKAGGGATAVESTWILGSLAQALDFPLETYCPLPGWAEENSPDELRKVKVEVAAALAAKRDEPQSLSSSNVGAISHMEQRVQLPSNIKNVPVAQSLEDLDLFYSEAPSTAAATVSSSSTAKLQRPSPAASEPSAPTSLEQMRLGGPLVSAPVGTAVFGEDDESDEEDEEEGDDDDWKYCPQANETAAPPPETVAPAAVPPATAVEATAVEAPAPSTAVAVEVPPAAVVEAPAVEAPAPTKVVEVPPATAVEAPVPTPTASTPTTPAAAPEASAAAAEAAVPKDFFDPPPREAPSAEDSAQDPSEIASDLLS</sequence>
<dbReference type="PANTHER" id="PTHR11134">
    <property type="entry name" value="ADAPTOR COMPLEX SUBUNIT BETA FAMILY MEMBER"/>
    <property type="match status" value="1"/>
</dbReference>
<feature type="compositionally biased region" description="Acidic residues" evidence="6">
    <location>
        <begin position="410"/>
        <end position="427"/>
    </location>
</feature>
<evidence type="ECO:0000313" key="8">
    <source>
        <dbReference type="EMBL" id="CAE8647018.1"/>
    </source>
</evidence>
<feature type="region of interest" description="Disordered" evidence="6">
    <location>
        <begin position="503"/>
        <end position="563"/>
    </location>
</feature>
<evidence type="ECO:0000313" key="9">
    <source>
        <dbReference type="Proteomes" id="UP000626109"/>
    </source>
</evidence>
<keyword evidence="4" id="KW-0653">Protein transport</keyword>
<evidence type="ECO:0000256" key="4">
    <source>
        <dbReference type="ARBA" id="ARBA00022927"/>
    </source>
</evidence>
<keyword evidence="5" id="KW-0472">Membrane</keyword>
<dbReference type="EMBL" id="CAJNNW010005027">
    <property type="protein sequence ID" value="CAE8647018.1"/>
    <property type="molecule type" value="Genomic_DNA"/>
</dbReference>
<evidence type="ECO:0000259" key="7">
    <source>
        <dbReference type="Pfam" id="PF01602"/>
    </source>
</evidence>
<feature type="region of interest" description="Disordered" evidence="6">
    <location>
        <begin position="122"/>
        <end position="158"/>
    </location>
</feature>
<dbReference type="Gene3D" id="1.25.10.10">
    <property type="entry name" value="Leucine-rich Repeat Variant"/>
    <property type="match status" value="1"/>
</dbReference>
<comment type="subcellular location">
    <subcellularLocation>
        <location evidence="1">Endomembrane system</location>
    </subcellularLocation>
</comment>
<feature type="compositionally biased region" description="Low complexity" evidence="6">
    <location>
        <begin position="503"/>
        <end position="533"/>
    </location>
</feature>
<keyword evidence="3" id="KW-0813">Transport</keyword>
<feature type="compositionally biased region" description="Low complexity" evidence="6">
    <location>
        <begin position="364"/>
        <end position="389"/>
    </location>
</feature>
<dbReference type="Proteomes" id="UP000626109">
    <property type="component" value="Unassembled WGS sequence"/>
</dbReference>
<dbReference type="InterPro" id="IPR011989">
    <property type="entry name" value="ARM-like"/>
</dbReference>
<feature type="domain" description="Clathrin/coatomer adaptor adaptin-like N-terminal" evidence="7">
    <location>
        <begin position="2"/>
        <end position="120"/>
    </location>
</feature>
<name>A0A813IA05_POLGL</name>
<evidence type="ECO:0000256" key="6">
    <source>
        <dbReference type="SAM" id="MobiDB-lite"/>
    </source>
</evidence>
<comment type="similarity">
    <text evidence="2">Belongs to the adaptor complexes large subunit family.</text>
</comment>
<dbReference type="GO" id="GO:0006886">
    <property type="term" value="P:intracellular protein transport"/>
    <property type="evidence" value="ECO:0007669"/>
    <property type="project" value="InterPro"/>
</dbReference>
<dbReference type="GO" id="GO:0030117">
    <property type="term" value="C:membrane coat"/>
    <property type="evidence" value="ECO:0007669"/>
    <property type="project" value="InterPro"/>
</dbReference>
<proteinExistence type="inferred from homology"/>
<comment type="caution">
    <text evidence="8">The sequence shown here is derived from an EMBL/GenBank/DDBJ whole genome shotgun (WGS) entry which is preliminary data.</text>
</comment>
<evidence type="ECO:0000256" key="1">
    <source>
        <dbReference type="ARBA" id="ARBA00004308"/>
    </source>
</evidence>
<dbReference type="Pfam" id="PF01602">
    <property type="entry name" value="Adaptin_N"/>
    <property type="match status" value="1"/>
</dbReference>
<evidence type="ECO:0000256" key="3">
    <source>
        <dbReference type="ARBA" id="ARBA00022448"/>
    </source>
</evidence>